<dbReference type="AlphaFoldDB" id="A0A8C5NJ06"/>
<keyword evidence="7" id="KW-1185">Reference proteome</keyword>
<dbReference type="InterPro" id="IPR001650">
    <property type="entry name" value="Helicase_C-like"/>
</dbReference>
<dbReference type="InterPro" id="IPR014001">
    <property type="entry name" value="Helicase_ATP-bd"/>
</dbReference>
<dbReference type="GO" id="GO:0006310">
    <property type="term" value="P:DNA recombination"/>
    <property type="evidence" value="ECO:0007669"/>
    <property type="project" value="TreeGrafter"/>
</dbReference>
<dbReference type="Ensembl" id="ENSJHYT00000002549.1">
    <property type="protein sequence ID" value="ENSJHYP00000002063.1"/>
    <property type="gene ID" value="ENSJHYG00000001736.1"/>
</dbReference>
<dbReference type="GO" id="GO:0006302">
    <property type="term" value="P:double-strand break repair"/>
    <property type="evidence" value="ECO:0007669"/>
    <property type="project" value="TreeGrafter"/>
</dbReference>
<dbReference type="GO" id="GO:0006270">
    <property type="term" value="P:DNA replication initiation"/>
    <property type="evidence" value="ECO:0007669"/>
    <property type="project" value="TreeGrafter"/>
</dbReference>
<name>A0A8C5NJ06_JUNHY</name>
<evidence type="ECO:0000259" key="5">
    <source>
        <dbReference type="PROSITE" id="PS51194"/>
    </source>
</evidence>
<feature type="domain" description="Helicase ATP-binding" evidence="4">
    <location>
        <begin position="72"/>
        <end position="221"/>
    </location>
</feature>
<dbReference type="InterPro" id="IPR006935">
    <property type="entry name" value="Helicase/UvrB_N"/>
</dbReference>
<dbReference type="Proteomes" id="UP000694408">
    <property type="component" value="Unplaced"/>
</dbReference>
<dbReference type="Pfam" id="PF04851">
    <property type="entry name" value="ResIII"/>
    <property type="match status" value="1"/>
</dbReference>
<keyword evidence="3" id="KW-0238">DNA-binding</keyword>
<protein>
    <submittedName>
        <fullName evidence="6">Uncharacterized protein</fullName>
    </submittedName>
</protein>
<dbReference type="PANTHER" id="PTHR30580:SF1">
    <property type="entry name" value="COMF OPERON PROTEIN 1"/>
    <property type="match status" value="1"/>
</dbReference>
<dbReference type="GO" id="GO:0016787">
    <property type="term" value="F:hydrolase activity"/>
    <property type="evidence" value="ECO:0007669"/>
    <property type="project" value="InterPro"/>
</dbReference>
<keyword evidence="2" id="KW-0067">ATP-binding</keyword>
<dbReference type="SMART" id="SM00490">
    <property type="entry name" value="HELICc"/>
    <property type="match status" value="1"/>
</dbReference>
<evidence type="ECO:0000313" key="6">
    <source>
        <dbReference type="Ensembl" id="ENSJHYP00000002063.1"/>
    </source>
</evidence>
<proteinExistence type="predicted"/>
<dbReference type="PANTHER" id="PTHR30580">
    <property type="entry name" value="PRIMOSOMAL PROTEIN N"/>
    <property type="match status" value="1"/>
</dbReference>
<dbReference type="InterPro" id="IPR027417">
    <property type="entry name" value="P-loop_NTPase"/>
</dbReference>
<organism evidence="6 7">
    <name type="scientific">Junco hyemalis</name>
    <name type="common">Dark-eyed junco</name>
    <dbReference type="NCBI Taxonomy" id="40217"/>
    <lineage>
        <taxon>Eukaryota</taxon>
        <taxon>Metazoa</taxon>
        <taxon>Chordata</taxon>
        <taxon>Craniata</taxon>
        <taxon>Vertebrata</taxon>
        <taxon>Euteleostomi</taxon>
        <taxon>Archelosauria</taxon>
        <taxon>Archosauria</taxon>
        <taxon>Dinosauria</taxon>
        <taxon>Saurischia</taxon>
        <taxon>Theropoda</taxon>
        <taxon>Coelurosauria</taxon>
        <taxon>Aves</taxon>
        <taxon>Neognathae</taxon>
        <taxon>Neoaves</taxon>
        <taxon>Telluraves</taxon>
        <taxon>Australaves</taxon>
        <taxon>Passeriformes</taxon>
        <taxon>Passerellidae</taxon>
        <taxon>Junco</taxon>
    </lineage>
</organism>
<evidence type="ECO:0000256" key="1">
    <source>
        <dbReference type="ARBA" id="ARBA00022741"/>
    </source>
</evidence>
<dbReference type="Pfam" id="PF00271">
    <property type="entry name" value="Helicase_C"/>
    <property type="match status" value="1"/>
</dbReference>
<dbReference type="SMART" id="SM00487">
    <property type="entry name" value="DEXDc"/>
    <property type="match status" value="1"/>
</dbReference>
<sequence length="387" mass="44263">MENKFICDRCSNSDEKYLGIGADGKVYCRRCLPFSGTKVDPSAFPISPMSSPKLRLAYPLTEKQEEIAVKVRESYKKNIPVLINAVTGAGKTELVYMAMEEALKEGKRVGFATPRKDVVLELGPRIEEAFPSAKVVCVCEGHTEDLYGHIIVLTSHQLYRYPHYFDLLVFDEIDAFPYRGDELLHKFFKDSIRGTYVLLSATPSKDDLNFIEKEKGIVLKLDERYHGRPLPVPVFKRCLIFQFLYVLLDLKRMLNQGKQVFVFAPTIREVETLYEKLSLFLSNGESVSSQDGDREKKIREFKEGKLRYLVTTSILERGVTVKNLQVLVYKADTNYIYNADTLIQIAGRAGRKKKYEDGEVVFYGAIKNKYIIESIERIKKSNGEQVL</sequence>
<dbReference type="GO" id="GO:0005524">
    <property type="term" value="F:ATP binding"/>
    <property type="evidence" value="ECO:0007669"/>
    <property type="project" value="UniProtKB-KW"/>
</dbReference>
<evidence type="ECO:0000259" key="4">
    <source>
        <dbReference type="PROSITE" id="PS51192"/>
    </source>
</evidence>
<evidence type="ECO:0000256" key="3">
    <source>
        <dbReference type="ARBA" id="ARBA00023125"/>
    </source>
</evidence>
<reference evidence="6" key="1">
    <citation type="submission" date="2025-08" db="UniProtKB">
        <authorList>
            <consortium name="Ensembl"/>
        </authorList>
    </citation>
    <scope>IDENTIFICATION</scope>
</reference>
<dbReference type="GO" id="GO:0003677">
    <property type="term" value="F:DNA binding"/>
    <property type="evidence" value="ECO:0007669"/>
    <property type="project" value="UniProtKB-KW"/>
</dbReference>
<dbReference type="PROSITE" id="PS51194">
    <property type="entry name" value="HELICASE_CTER"/>
    <property type="match status" value="1"/>
</dbReference>
<accession>A0A8C5NJ06</accession>
<evidence type="ECO:0000313" key="7">
    <source>
        <dbReference type="Proteomes" id="UP000694408"/>
    </source>
</evidence>
<dbReference type="Gene3D" id="3.40.50.300">
    <property type="entry name" value="P-loop containing nucleotide triphosphate hydrolases"/>
    <property type="match status" value="2"/>
</dbReference>
<dbReference type="GO" id="GO:0043138">
    <property type="term" value="F:3'-5' DNA helicase activity"/>
    <property type="evidence" value="ECO:0007669"/>
    <property type="project" value="TreeGrafter"/>
</dbReference>
<feature type="domain" description="Helicase C-terminal" evidence="5">
    <location>
        <begin position="249"/>
        <end position="387"/>
    </location>
</feature>
<dbReference type="PROSITE" id="PS51192">
    <property type="entry name" value="HELICASE_ATP_BIND_1"/>
    <property type="match status" value="1"/>
</dbReference>
<keyword evidence="1" id="KW-0547">Nucleotide-binding</keyword>
<dbReference type="SUPFAM" id="SSF52540">
    <property type="entry name" value="P-loop containing nucleoside triphosphate hydrolases"/>
    <property type="match status" value="1"/>
</dbReference>
<reference evidence="6" key="2">
    <citation type="submission" date="2025-09" db="UniProtKB">
        <authorList>
            <consortium name="Ensembl"/>
        </authorList>
    </citation>
    <scope>IDENTIFICATION</scope>
</reference>
<evidence type="ECO:0000256" key="2">
    <source>
        <dbReference type="ARBA" id="ARBA00022840"/>
    </source>
</evidence>